<evidence type="ECO:0000313" key="2">
    <source>
        <dbReference type="Proteomes" id="UP000565711"/>
    </source>
</evidence>
<dbReference type="InterPro" id="IPR010982">
    <property type="entry name" value="Lambda_DNA-bd_dom_sf"/>
</dbReference>
<dbReference type="GO" id="GO:0003677">
    <property type="term" value="F:DNA binding"/>
    <property type="evidence" value="ECO:0007669"/>
    <property type="project" value="InterPro"/>
</dbReference>
<comment type="caution">
    <text evidence="1">The sequence shown here is derived from an EMBL/GenBank/DDBJ whole genome shotgun (WGS) entry which is preliminary data.</text>
</comment>
<gene>
    <name evidence="1" type="ORF">HGA08_11200</name>
</gene>
<protein>
    <submittedName>
        <fullName evidence="1">Uncharacterized protein</fullName>
    </submittedName>
</protein>
<reference evidence="1 2" key="1">
    <citation type="submission" date="2020-04" db="EMBL/GenBank/DDBJ databases">
        <title>MicrobeNet Type strains.</title>
        <authorList>
            <person name="Nicholson A.C."/>
        </authorList>
    </citation>
    <scope>NUCLEOTIDE SEQUENCE [LARGE SCALE GENOMIC DNA]</scope>
    <source>
        <strain evidence="1 2">JCM 12354</strain>
    </source>
</reference>
<dbReference type="Gene3D" id="1.10.260.40">
    <property type="entry name" value="lambda repressor-like DNA-binding domains"/>
    <property type="match status" value="1"/>
</dbReference>
<name>A0A846Y0H1_9NOCA</name>
<accession>A0A846Y0H1</accession>
<evidence type="ECO:0000313" key="1">
    <source>
        <dbReference type="EMBL" id="NKY50778.1"/>
    </source>
</evidence>
<organism evidence="1 2">
    <name type="scientific">Nocardia vermiculata</name>
    <dbReference type="NCBI Taxonomy" id="257274"/>
    <lineage>
        <taxon>Bacteria</taxon>
        <taxon>Bacillati</taxon>
        <taxon>Actinomycetota</taxon>
        <taxon>Actinomycetes</taxon>
        <taxon>Mycobacteriales</taxon>
        <taxon>Nocardiaceae</taxon>
        <taxon>Nocardia</taxon>
    </lineage>
</organism>
<dbReference type="SUPFAM" id="SSF47413">
    <property type="entry name" value="lambda repressor-like DNA-binding domains"/>
    <property type="match status" value="1"/>
</dbReference>
<dbReference type="RefSeq" id="WP_067877781.1">
    <property type="nucleotide sequence ID" value="NZ_JAAXOP010000005.1"/>
</dbReference>
<proteinExistence type="predicted"/>
<keyword evidence="2" id="KW-1185">Reference proteome</keyword>
<dbReference type="Proteomes" id="UP000565711">
    <property type="component" value="Unassembled WGS sequence"/>
</dbReference>
<sequence length="142" mass="15709">MRSSSGTEFATRLNVLFDRWECVNGERLSNSVVAQRLTAAGHRVSTPYLSQLRSGKRDNPSRELVRGLTEVFGMDGDFLVHGLLPTAAGDREIVARLRDDPLRKLAAIAAELPPDEVDYLIRIADMFRAAEGLLSERGTARL</sequence>
<dbReference type="AlphaFoldDB" id="A0A846Y0H1"/>
<dbReference type="EMBL" id="JAAXOP010000005">
    <property type="protein sequence ID" value="NKY50778.1"/>
    <property type="molecule type" value="Genomic_DNA"/>
</dbReference>